<dbReference type="PROSITE" id="PS50109">
    <property type="entry name" value="HIS_KIN"/>
    <property type="match status" value="1"/>
</dbReference>
<dbReference type="InterPro" id="IPR036890">
    <property type="entry name" value="HATPase_C_sf"/>
</dbReference>
<dbReference type="AlphaFoldDB" id="A0A1W2BCZ1"/>
<protein>
    <recommendedName>
        <fullName evidence="2">histidine kinase</fullName>
        <ecNumber evidence="2">2.7.13.3</ecNumber>
    </recommendedName>
</protein>
<dbReference type="Gene3D" id="3.30.450.20">
    <property type="entry name" value="PAS domain"/>
    <property type="match status" value="1"/>
</dbReference>
<dbReference type="Gene3D" id="3.30.565.10">
    <property type="entry name" value="Histidine kinase-like ATPase, C-terminal domain"/>
    <property type="match status" value="1"/>
</dbReference>
<evidence type="ECO:0000256" key="4">
    <source>
        <dbReference type="ARBA" id="ARBA00022679"/>
    </source>
</evidence>
<evidence type="ECO:0000256" key="5">
    <source>
        <dbReference type="ARBA" id="ARBA00022741"/>
    </source>
</evidence>
<keyword evidence="8" id="KW-0902">Two-component regulatory system</keyword>
<dbReference type="RefSeq" id="WP_084575599.1">
    <property type="nucleotide sequence ID" value="NZ_CP155572.1"/>
</dbReference>
<evidence type="ECO:0000256" key="2">
    <source>
        <dbReference type="ARBA" id="ARBA00012438"/>
    </source>
</evidence>
<evidence type="ECO:0000313" key="13">
    <source>
        <dbReference type="Proteomes" id="UP000192738"/>
    </source>
</evidence>
<evidence type="ECO:0000259" key="10">
    <source>
        <dbReference type="PROSITE" id="PS50109"/>
    </source>
</evidence>
<evidence type="ECO:0000313" key="12">
    <source>
        <dbReference type="EMBL" id="SMC70776.1"/>
    </source>
</evidence>
<evidence type="ECO:0000259" key="11">
    <source>
        <dbReference type="PROSITE" id="PS50112"/>
    </source>
</evidence>
<feature type="transmembrane region" description="Helical" evidence="9">
    <location>
        <begin position="13"/>
        <end position="32"/>
    </location>
</feature>
<keyword evidence="4" id="KW-0808">Transferase</keyword>
<dbReference type="NCBIfam" id="TIGR00229">
    <property type="entry name" value="sensory_box"/>
    <property type="match status" value="1"/>
</dbReference>
<evidence type="ECO:0000256" key="7">
    <source>
        <dbReference type="ARBA" id="ARBA00022840"/>
    </source>
</evidence>
<evidence type="ECO:0000256" key="8">
    <source>
        <dbReference type="ARBA" id="ARBA00023012"/>
    </source>
</evidence>
<dbReference type="InterPro" id="IPR036097">
    <property type="entry name" value="HisK_dim/P_sf"/>
</dbReference>
<keyword evidence="3" id="KW-0597">Phosphoprotein</keyword>
<dbReference type="NCBIfam" id="NF008468">
    <property type="entry name" value="PRK11360.1"/>
    <property type="match status" value="1"/>
</dbReference>
<dbReference type="InterPro" id="IPR003661">
    <property type="entry name" value="HisK_dim/P_dom"/>
</dbReference>
<evidence type="ECO:0000256" key="1">
    <source>
        <dbReference type="ARBA" id="ARBA00000085"/>
    </source>
</evidence>
<dbReference type="SMART" id="SM00388">
    <property type="entry name" value="HisKA"/>
    <property type="match status" value="1"/>
</dbReference>
<dbReference type="EMBL" id="FWXI01000007">
    <property type="protein sequence ID" value="SMC70776.1"/>
    <property type="molecule type" value="Genomic_DNA"/>
</dbReference>
<dbReference type="Gene3D" id="6.10.340.10">
    <property type="match status" value="1"/>
</dbReference>
<dbReference type="InterPro" id="IPR000014">
    <property type="entry name" value="PAS"/>
</dbReference>
<dbReference type="Pfam" id="PF00512">
    <property type="entry name" value="HisKA"/>
    <property type="match status" value="1"/>
</dbReference>
<dbReference type="SUPFAM" id="SSF47384">
    <property type="entry name" value="Homodimeric domain of signal transducing histidine kinase"/>
    <property type="match status" value="1"/>
</dbReference>
<comment type="catalytic activity">
    <reaction evidence="1">
        <text>ATP + protein L-histidine = ADP + protein N-phospho-L-histidine.</text>
        <dbReference type="EC" id="2.7.13.3"/>
    </reaction>
</comment>
<dbReference type="InterPro" id="IPR005467">
    <property type="entry name" value="His_kinase_dom"/>
</dbReference>
<name>A0A1W2BCZ1_9FIRM</name>
<keyword evidence="13" id="KW-1185">Reference proteome</keyword>
<dbReference type="InterPro" id="IPR035965">
    <property type="entry name" value="PAS-like_dom_sf"/>
</dbReference>
<dbReference type="GO" id="GO:0005524">
    <property type="term" value="F:ATP binding"/>
    <property type="evidence" value="ECO:0007669"/>
    <property type="project" value="UniProtKB-KW"/>
</dbReference>
<feature type="transmembrane region" description="Helical" evidence="9">
    <location>
        <begin position="193"/>
        <end position="213"/>
    </location>
</feature>
<keyword evidence="7" id="KW-0067">ATP-binding</keyword>
<dbReference type="InterPro" id="IPR003594">
    <property type="entry name" value="HATPase_dom"/>
</dbReference>
<dbReference type="SMART" id="SM00387">
    <property type="entry name" value="HATPase_c"/>
    <property type="match status" value="1"/>
</dbReference>
<dbReference type="EC" id="2.7.13.3" evidence="2"/>
<dbReference type="CDD" id="cd00130">
    <property type="entry name" value="PAS"/>
    <property type="match status" value="1"/>
</dbReference>
<feature type="domain" description="PAS" evidence="11">
    <location>
        <begin position="263"/>
        <end position="308"/>
    </location>
</feature>
<keyword evidence="9" id="KW-1133">Transmembrane helix</keyword>
<dbReference type="Proteomes" id="UP000192738">
    <property type="component" value="Unassembled WGS sequence"/>
</dbReference>
<accession>A0A1W2BCZ1</accession>
<dbReference type="PROSITE" id="PS50112">
    <property type="entry name" value="PAS"/>
    <property type="match status" value="1"/>
</dbReference>
<dbReference type="OrthoDB" id="9764522at2"/>
<dbReference type="SUPFAM" id="SSF55785">
    <property type="entry name" value="PYP-like sensor domain (PAS domain)"/>
    <property type="match status" value="1"/>
</dbReference>
<dbReference type="CDD" id="cd00082">
    <property type="entry name" value="HisKA"/>
    <property type="match status" value="1"/>
</dbReference>
<dbReference type="InterPro" id="IPR004358">
    <property type="entry name" value="Sig_transdc_His_kin-like_C"/>
</dbReference>
<dbReference type="InterPro" id="IPR013767">
    <property type="entry name" value="PAS_fold"/>
</dbReference>
<evidence type="ECO:0000256" key="6">
    <source>
        <dbReference type="ARBA" id="ARBA00022777"/>
    </source>
</evidence>
<reference evidence="12 13" key="1">
    <citation type="submission" date="2017-04" db="EMBL/GenBank/DDBJ databases">
        <authorList>
            <person name="Afonso C.L."/>
            <person name="Miller P.J."/>
            <person name="Scott M.A."/>
            <person name="Spackman E."/>
            <person name="Goraichik I."/>
            <person name="Dimitrov K.M."/>
            <person name="Suarez D.L."/>
            <person name="Swayne D.E."/>
        </authorList>
    </citation>
    <scope>NUCLEOTIDE SEQUENCE [LARGE SCALE GENOMIC DNA]</scope>
    <source>
        <strain evidence="12 13">DSM 5090</strain>
    </source>
</reference>
<dbReference type="PANTHER" id="PTHR43065:SF10">
    <property type="entry name" value="PEROXIDE STRESS-ACTIVATED HISTIDINE KINASE MAK3"/>
    <property type="match status" value="1"/>
</dbReference>
<dbReference type="SUPFAM" id="SSF55874">
    <property type="entry name" value="ATPase domain of HSP90 chaperone/DNA topoisomerase II/histidine kinase"/>
    <property type="match status" value="1"/>
</dbReference>
<dbReference type="Pfam" id="PF00989">
    <property type="entry name" value="PAS"/>
    <property type="match status" value="1"/>
</dbReference>
<keyword evidence="9" id="KW-0472">Membrane</keyword>
<organism evidence="12 13">
    <name type="scientific">Sporomusa malonica</name>
    <dbReference type="NCBI Taxonomy" id="112901"/>
    <lineage>
        <taxon>Bacteria</taxon>
        <taxon>Bacillati</taxon>
        <taxon>Bacillota</taxon>
        <taxon>Negativicutes</taxon>
        <taxon>Selenomonadales</taxon>
        <taxon>Sporomusaceae</taxon>
        <taxon>Sporomusa</taxon>
    </lineage>
</organism>
<dbReference type="GO" id="GO:0006355">
    <property type="term" value="P:regulation of DNA-templated transcription"/>
    <property type="evidence" value="ECO:0007669"/>
    <property type="project" value="InterPro"/>
</dbReference>
<dbReference type="PRINTS" id="PR00344">
    <property type="entry name" value="BCTRLSENSOR"/>
</dbReference>
<dbReference type="Gene3D" id="1.10.287.130">
    <property type="match status" value="1"/>
</dbReference>
<proteinExistence type="predicted"/>
<evidence type="ECO:0000256" key="9">
    <source>
        <dbReference type="SAM" id="Phobius"/>
    </source>
</evidence>
<sequence length="613" mass="68058">MKRLVPQTLRNKMILFTLIIVSIPILLTGYIIKLETQEALLVEKQAKLFGIALLLDNNLGEGYNEILISRSADNADRATQIKALNEVLKNYTDTLTSAYPGVGAGYYSMELDAIITYGPSDKYADKVGITIGPTHPGRKVMNTGERLVEFAPMVRGDIMNAMIPIIRHGEVIGYIWANELTDDIHAQMASMDYNIYLAVSIGIIVSLLLFFWMTKGFIHDVETIKNGLEQLRFDLDHRLIPMEGEMGQISDAINHMTRSLLNAQTLNQNIMHSIADGVITVDINGNITSANKSAETLTGYTCSEIVDKPYKEIFCEGKHFNSLLLDTLATGTNYIGIEMEYPVKNKDIYISISTSRLKDSTDKIIGAVVVFKDLTEQHRLQAQILRAERLASLGELMAGVAHEIRNPLTAIKGFVQYLQDTDTEEERQEYMPVIIKEVDRVNRVIETLLYFSRPCKTNYKLVDINGLIKETLVLVKNTGTKHKVEFRLQFGETIPQIEGDAEQLKQVLLNLLINAVQAITGQGIVEIATWQGPSSFVHVSITDTGNGITPADLSKVFDPFFTTKVTGTGLGLAVVQRIINAHYGRVDIQSEIGNGTAVTLQFPVLHHGGEADE</sequence>
<dbReference type="SMART" id="SM00091">
    <property type="entry name" value="PAS"/>
    <property type="match status" value="1"/>
</dbReference>
<feature type="domain" description="Histidine kinase" evidence="10">
    <location>
        <begin position="399"/>
        <end position="606"/>
    </location>
</feature>
<evidence type="ECO:0000256" key="3">
    <source>
        <dbReference type="ARBA" id="ARBA00022553"/>
    </source>
</evidence>
<keyword evidence="9" id="KW-0812">Transmembrane</keyword>
<gene>
    <name evidence="12" type="ORF">SAMN04488500_10788</name>
</gene>
<dbReference type="GO" id="GO:0000155">
    <property type="term" value="F:phosphorelay sensor kinase activity"/>
    <property type="evidence" value="ECO:0007669"/>
    <property type="project" value="InterPro"/>
</dbReference>
<keyword evidence="6 12" id="KW-0418">Kinase</keyword>
<keyword evidence="5" id="KW-0547">Nucleotide-binding</keyword>
<dbReference type="STRING" id="112901.SAMN04488500_10788"/>
<dbReference type="PANTHER" id="PTHR43065">
    <property type="entry name" value="SENSOR HISTIDINE KINASE"/>
    <property type="match status" value="1"/>
</dbReference>
<dbReference type="Pfam" id="PF02518">
    <property type="entry name" value="HATPase_c"/>
    <property type="match status" value="1"/>
</dbReference>